<proteinExistence type="predicted"/>
<gene>
    <name evidence="2" type="ORF">ARMGADRAFT_170303</name>
</gene>
<feature type="region of interest" description="Disordered" evidence="1">
    <location>
        <begin position="26"/>
        <end position="56"/>
    </location>
</feature>
<protein>
    <submittedName>
        <fullName evidence="2">Uncharacterized protein</fullName>
    </submittedName>
</protein>
<accession>A0A2H3DMJ4</accession>
<dbReference type="EMBL" id="KZ293658">
    <property type="protein sequence ID" value="PBK92692.1"/>
    <property type="molecule type" value="Genomic_DNA"/>
</dbReference>
<keyword evidence="3" id="KW-1185">Reference proteome</keyword>
<feature type="compositionally biased region" description="Low complexity" evidence="1">
    <location>
        <begin position="41"/>
        <end position="56"/>
    </location>
</feature>
<evidence type="ECO:0000313" key="3">
    <source>
        <dbReference type="Proteomes" id="UP000217790"/>
    </source>
</evidence>
<evidence type="ECO:0000256" key="1">
    <source>
        <dbReference type="SAM" id="MobiDB-lite"/>
    </source>
</evidence>
<dbReference type="InParanoid" id="A0A2H3DMJ4"/>
<reference evidence="3" key="1">
    <citation type="journal article" date="2017" name="Nat. Ecol. Evol.">
        <title>Genome expansion and lineage-specific genetic innovations in the forest pathogenic fungi Armillaria.</title>
        <authorList>
            <person name="Sipos G."/>
            <person name="Prasanna A.N."/>
            <person name="Walter M.C."/>
            <person name="O'Connor E."/>
            <person name="Balint B."/>
            <person name="Krizsan K."/>
            <person name="Kiss B."/>
            <person name="Hess J."/>
            <person name="Varga T."/>
            <person name="Slot J."/>
            <person name="Riley R."/>
            <person name="Boka B."/>
            <person name="Rigling D."/>
            <person name="Barry K."/>
            <person name="Lee J."/>
            <person name="Mihaltcheva S."/>
            <person name="LaButti K."/>
            <person name="Lipzen A."/>
            <person name="Waldron R."/>
            <person name="Moloney N.M."/>
            <person name="Sperisen C."/>
            <person name="Kredics L."/>
            <person name="Vagvoelgyi C."/>
            <person name="Patrignani A."/>
            <person name="Fitzpatrick D."/>
            <person name="Nagy I."/>
            <person name="Doyle S."/>
            <person name="Anderson J.B."/>
            <person name="Grigoriev I.V."/>
            <person name="Gueldener U."/>
            <person name="Muensterkoetter M."/>
            <person name="Nagy L.G."/>
        </authorList>
    </citation>
    <scope>NUCLEOTIDE SEQUENCE [LARGE SCALE GENOMIC DNA]</scope>
    <source>
        <strain evidence="3">Ar21-2</strain>
    </source>
</reference>
<sequence length="119" mass="13356">MLCPVQPSSASRRDFHENARLYKEWPFTATRRPSNPHNRKTTVLPSSTATTPSLPSTARPASILIIAYVHRQPSLHTILPGHASLRMHTQVLRTVHSPRTSPLLCADRKRTSCLLWSSP</sequence>
<dbReference type="Proteomes" id="UP000217790">
    <property type="component" value="Unassembled WGS sequence"/>
</dbReference>
<dbReference type="AlphaFoldDB" id="A0A2H3DMJ4"/>
<evidence type="ECO:0000313" key="2">
    <source>
        <dbReference type="EMBL" id="PBK92692.1"/>
    </source>
</evidence>
<name>A0A2H3DMJ4_ARMGA</name>
<organism evidence="2 3">
    <name type="scientific">Armillaria gallica</name>
    <name type="common">Bulbous honey fungus</name>
    <name type="synonym">Armillaria bulbosa</name>
    <dbReference type="NCBI Taxonomy" id="47427"/>
    <lineage>
        <taxon>Eukaryota</taxon>
        <taxon>Fungi</taxon>
        <taxon>Dikarya</taxon>
        <taxon>Basidiomycota</taxon>
        <taxon>Agaricomycotina</taxon>
        <taxon>Agaricomycetes</taxon>
        <taxon>Agaricomycetidae</taxon>
        <taxon>Agaricales</taxon>
        <taxon>Marasmiineae</taxon>
        <taxon>Physalacriaceae</taxon>
        <taxon>Armillaria</taxon>
    </lineage>
</organism>